<feature type="transmembrane region" description="Helical" evidence="1">
    <location>
        <begin position="44"/>
        <end position="64"/>
    </location>
</feature>
<dbReference type="EMBL" id="NSJB01000017">
    <property type="protein sequence ID" value="PAT33915.1"/>
    <property type="molecule type" value="Genomic_DNA"/>
</dbReference>
<feature type="transmembrane region" description="Helical" evidence="1">
    <location>
        <begin position="76"/>
        <end position="95"/>
    </location>
</feature>
<dbReference type="Proteomes" id="UP000218054">
    <property type="component" value="Unassembled WGS sequence"/>
</dbReference>
<keyword evidence="1" id="KW-1133">Transmembrane helix</keyword>
<gene>
    <name evidence="2" type="ORF">CK625_13245</name>
</gene>
<keyword evidence="3" id="KW-1185">Reference proteome</keyword>
<comment type="caution">
    <text evidence="2">The sequence shown here is derived from an EMBL/GenBank/DDBJ whole genome shotgun (WGS) entry which is preliminary data.</text>
</comment>
<protein>
    <recommendedName>
        <fullName evidence="4">DUF2834 domain-containing protein</fullName>
    </recommendedName>
</protein>
<name>A0A2A2A5Z7_9BURK</name>
<evidence type="ECO:0000256" key="1">
    <source>
        <dbReference type="SAM" id="Phobius"/>
    </source>
</evidence>
<proteinExistence type="predicted"/>
<dbReference type="RefSeq" id="WP_095540802.1">
    <property type="nucleotide sequence ID" value="NZ_NSJB01000017.1"/>
</dbReference>
<evidence type="ECO:0008006" key="4">
    <source>
        <dbReference type="Google" id="ProtNLM"/>
    </source>
</evidence>
<keyword evidence="1" id="KW-0472">Membrane</keyword>
<evidence type="ECO:0000313" key="2">
    <source>
        <dbReference type="EMBL" id="PAT33915.1"/>
    </source>
</evidence>
<organism evidence="2 3">
    <name type="scientific">Vandammella animalimorsus</name>
    <dbReference type="NCBI Taxonomy" id="2029117"/>
    <lineage>
        <taxon>Bacteria</taxon>
        <taxon>Pseudomonadati</taxon>
        <taxon>Pseudomonadota</taxon>
        <taxon>Betaproteobacteria</taxon>
        <taxon>Burkholderiales</taxon>
        <taxon>Comamonadaceae</taxon>
        <taxon>Vandammella</taxon>
    </lineage>
</organism>
<evidence type="ECO:0000313" key="3">
    <source>
        <dbReference type="Proteomes" id="UP000218054"/>
    </source>
</evidence>
<reference evidence="2 3" key="1">
    <citation type="submission" date="2017-08" db="EMBL/GenBank/DDBJ databases">
        <title>WGS of Clinical strains of the CDC Group NO-1 linked to zoonotic infections in humans.</title>
        <authorList>
            <person name="Bernier A.-M."/>
            <person name="Bernard K."/>
        </authorList>
    </citation>
    <scope>NUCLEOTIDE SEQUENCE [LARGE SCALE GENOMIC DNA]</scope>
    <source>
        <strain evidence="2 3">NML00-0135</strain>
    </source>
</reference>
<dbReference type="InterPro" id="IPR021362">
    <property type="entry name" value="DUF2834"/>
</dbReference>
<dbReference type="Pfam" id="PF11196">
    <property type="entry name" value="DUF2834"/>
    <property type="match status" value="1"/>
</dbReference>
<sequence length="110" mass="12049">MQRLYLALCLIGAALPLAQFIPWLAEHGLHLPLMWQQIQADRLSAFAWADVVASALALIAFVLAESRRLALRHGPLALLGLVVGVSLALPLFLWLRQRHLDHASSQGAKA</sequence>
<keyword evidence="1" id="KW-0812">Transmembrane</keyword>
<accession>A0A2A2A5Z7</accession>
<dbReference type="AlphaFoldDB" id="A0A2A2A5Z7"/>